<dbReference type="InterPro" id="IPR034768">
    <property type="entry name" value="4FE4S_WBL"/>
</dbReference>
<dbReference type="EMBL" id="CP121272">
    <property type="protein sequence ID" value="WMC91011.1"/>
    <property type="molecule type" value="Genomic_DNA"/>
</dbReference>
<dbReference type="GeneID" id="90947522"/>
<feature type="domain" description="4Fe-4S Wbl-type" evidence="2">
    <location>
        <begin position="29"/>
        <end position="100"/>
    </location>
</feature>
<accession>A0AAX3ZV06</accession>
<dbReference type="Proteomes" id="UP001231701">
    <property type="component" value="Plasmid unnamed"/>
</dbReference>
<dbReference type="RefSeq" id="WP_127443378.1">
    <property type="nucleotide sequence ID" value="NZ_CP121272.1"/>
</dbReference>
<dbReference type="AlphaFoldDB" id="A0AAX3ZV06"/>
<protein>
    <submittedName>
        <fullName evidence="3">WhiB family transcriptional regulator</fullName>
    </submittedName>
</protein>
<organism evidence="3 4">
    <name type="scientific">Streptomyces rochei</name>
    <name type="common">Streptomyces parvullus</name>
    <dbReference type="NCBI Taxonomy" id="1928"/>
    <lineage>
        <taxon>Bacteria</taxon>
        <taxon>Bacillati</taxon>
        <taxon>Actinomycetota</taxon>
        <taxon>Actinomycetes</taxon>
        <taxon>Kitasatosporales</taxon>
        <taxon>Streptomycetaceae</taxon>
        <taxon>Streptomyces</taxon>
        <taxon>Streptomyces rochei group</taxon>
    </lineage>
</organism>
<proteinExistence type="predicted"/>
<feature type="region of interest" description="Disordered" evidence="1">
    <location>
        <begin position="150"/>
        <end position="177"/>
    </location>
</feature>
<gene>
    <name evidence="3" type="ORF">P7W03_35825</name>
</gene>
<evidence type="ECO:0000259" key="2">
    <source>
        <dbReference type="PROSITE" id="PS51674"/>
    </source>
</evidence>
<sequence>MSGLRTGSPNPSHVADPDPRFPFPHSPVPTRCQSEPATFDVAIGDRSGESRADTEERLERARRSCSGCPIVKGCLRWALVNKDLTNVGIYAATTPGQRTALRRRMADRLGPDWIDVLADQDQARRERAAAARLNPLTVNQARIIRLDREVNGPMPTPLTPAQQQRNRDRLMAGLKAA</sequence>
<reference evidence="3" key="1">
    <citation type="submission" date="2023-03" db="EMBL/GenBank/DDBJ databases">
        <title>Borrelidin-producing and root-colonizing Streptomyces rochei is a potent biopesticide for soil-borne oomycete-caused plant diseases.</title>
        <authorList>
            <person name="Zhou D."/>
            <person name="Wang X."/>
            <person name="Navarro-Munoz J.C."/>
            <person name="Li W."/>
            <person name="Li J."/>
            <person name="Jiu M."/>
            <person name="Deng S."/>
            <person name="Ye Y."/>
            <person name="Daly P."/>
            <person name="Wei L."/>
        </authorList>
    </citation>
    <scope>NUCLEOTIDE SEQUENCE</scope>
    <source>
        <strain evidence="3">JK1</strain>
        <plasmid evidence="3">unnamed</plasmid>
    </source>
</reference>
<dbReference type="PROSITE" id="PS51674">
    <property type="entry name" value="4FE4S_WBL"/>
    <property type="match status" value="1"/>
</dbReference>
<feature type="region of interest" description="Disordered" evidence="1">
    <location>
        <begin position="1"/>
        <end position="35"/>
    </location>
</feature>
<keyword evidence="3" id="KW-0614">Plasmid</keyword>
<evidence type="ECO:0000313" key="4">
    <source>
        <dbReference type="Proteomes" id="UP001231701"/>
    </source>
</evidence>
<geneLocation type="plasmid" evidence="3 4">
    <name>unnamed</name>
</geneLocation>
<evidence type="ECO:0000313" key="3">
    <source>
        <dbReference type="EMBL" id="WMC91011.1"/>
    </source>
</evidence>
<evidence type="ECO:0000256" key="1">
    <source>
        <dbReference type="SAM" id="MobiDB-lite"/>
    </source>
</evidence>
<name>A0AAX3ZV06_STRRO</name>
<dbReference type="Pfam" id="PF02467">
    <property type="entry name" value="Whib"/>
    <property type="match status" value="1"/>
</dbReference>
<feature type="compositionally biased region" description="Polar residues" evidence="1">
    <location>
        <begin position="1"/>
        <end position="11"/>
    </location>
</feature>